<dbReference type="EMBL" id="CP009507">
    <property type="protein sequence ID" value="AKB33233.1"/>
    <property type="molecule type" value="Genomic_DNA"/>
</dbReference>
<dbReference type="KEGG" id="msz:MSSIH_2543"/>
<dbReference type="PATRIC" id="fig|1434119.4.peg.3339"/>
<dbReference type="InterPro" id="IPR050249">
    <property type="entry name" value="Pseudomonas-type_ThrB"/>
</dbReference>
<dbReference type="Proteomes" id="UP000033092">
    <property type="component" value="Chromosome"/>
</dbReference>
<dbReference type="SUPFAM" id="SSF56112">
    <property type="entry name" value="Protein kinase-like (PK-like)"/>
    <property type="match status" value="1"/>
</dbReference>
<dbReference type="GO" id="GO:0019202">
    <property type="term" value="F:amino acid kinase activity"/>
    <property type="evidence" value="ECO:0007669"/>
    <property type="project" value="TreeGrafter"/>
</dbReference>
<dbReference type="GeneID" id="41606675"/>
<dbReference type="InterPro" id="IPR002575">
    <property type="entry name" value="Aminoglycoside_PTrfase"/>
</dbReference>
<protein>
    <recommendedName>
        <fullName evidence="2">Aminoglycoside phosphotransferase domain-containing protein</fullName>
    </recommendedName>
</protein>
<dbReference type="PANTHER" id="PTHR21064:SF6">
    <property type="entry name" value="AMINOGLYCOSIDE PHOSPHOTRANSFERASE DOMAIN-CONTAINING PROTEIN"/>
    <property type="match status" value="1"/>
</dbReference>
<organism evidence="3 4">
    <name type="scientific">Methanosarcina siciliae HI350</name>
    <dbReference type="NCBI Taxonomy" id="1434119"/>
    <lineage>
        <taxon>Archaea</taxon>
        <taxon>Methanobacteriati</taxon>
        <taxon>Methanobacteriota</taxon>
        <taxon>Stenosarchaea group</taxon>
        <taxon>Methanomicrobia</taxon>
        <taxon>Methanosarcinales</taxon>
        <taxon>Methanosarcinaceae</taxon>
        <taxon>Methanosarcina</taxon>
    </lineage>
</organism>
<accession>A0A0E3PF32</accession>
<feature type="domain" description="Aminoglycoside phosphotransferase" evidence="2">
    <location>
        <begin position="53"/>
        <end position="262"/>
    </location>
</feature>
<evidence type="ECO:0000313" key="4">
    <source>
        <dbReference type="Proteomes" id="UP000033092"/>
    </source>
</evidence>
<dbReference type="HOGENOM" id="CLU_044821_1_1_2"/>
<name>A0A0E3PF32_9EURY</name>
<dbReference type="InterPro" id="IPR011009">
    <property type="entry name" value="Kinase-like_dom_sf"/>
</dbReference>
<dbReference type="Gene3D" id="3.90.1200.10">
    <property type="match status" value="1"/>
</dbReference>
<dbReference type="AlphaFoldDB" id="A0A0E3PF32"/>
<reference evidence="3 4" key="1">
    <citation type="submission" date="2014-07" db="EMBL/GenBank/DDBJ databases">
        <title>Methanogenic archaea and the global carbon cycle.</title>
        <authorList>
            <person name="Henriksen J.R."/>
            <person name="Luke J."/>
            <person name="Reinhart S."/>
            <person name="Benedict M.N."/>
            <person name="Youngblut N.D."/>
            <person name="Metcalf M.E."/>
            <person name="Whitaker R.J."/>
            <person name="Metcalf W.W."/>
        </authorList>
    </citation>
    <scope>NUCLEOTIDE SEQUENCE [LARGE SCALE GENOMIC DNA]</scope>
    <source>
        <strain evidence="3 4">HI350</strain>
    </source>
</reference>
<gene>
    <name evidence="3" type="ORF">MSSIH_2543</name>
</gene>
<evidence type="ECO:0000256" key="1">
    <source>
        <dbReference type="ARBA" id="ARBA00038240"/>
    </source>
</evidence>
<dbReference type="PANTHER" id="PTHR21064">
    <property type="entry name" value="AMINOGLYCOSIDE PHOSPHOTRANSFERASE DOMAIN-CONTAINING PROTEIN-RELATED"/>
    <property type="match status" value="1"/>
</dbReference>
<proteinExistence type="inferred from homology"/>
<sequence>MLKLKYLFFNKSLAVEGIRKWKTEINNAEELLPYFRISSNAIYPFRNNDNVCFLRLAPVEEKMKDNEYGEIEFIQYLREHNFPALKPLPSLNDELIEIIKTEWGMYFASVFERVEGVPIEDTDLNDNIIFVYGKTLGTFHRLASDFRPSVKKWTYEDVLEWIEKELGLYGAQTAAMNEYIEVKNLLETLPKNQKNFGLVHYDFEPDNVFYDVKTETCNVIDFEDGVYHWFALDIEQVFDSLAEFMDEERVAVARKIFLNGYCTEFEISSNMLALLPVFRRFIDLYSYTRIIHSTSEILDNEPDWLNKIKEKLNWKKDSILARMKKRQDYMSM</sequence>
<comment type="similarity">
    <text evidence="1">Belongs to the pseudomonas-type ThrB family.</text>
</comment>
<evidence type="ECO:0000313" key="3">
    <source>
        <dbReference type="EMBL" id="AKB33233.1"/>
    </source>
</evidence>
<dbReference type="Pfam" id="PF01636">
    <property type="entry name" value="APH"/>
    <property type="match status" value="1"/>
</dbReference>
<dbReference type="RefSeq" id="WP_048183890.1">
    <property type="nucleotide sequence ID" value="NZ_CP009507.1"/>
</dbReference>
<evidence type="ECO:0000259" key="2">
    <source>
        <dbReference type="Pfam" id="PF01636"/>
    </source>
</evidence>